<keyword evidence="1 2" id="KW-0732">Signal</keyword>
<dbReference type="STRING" id="1123037.GCA_000425305_00892"/>
<name>A0A5C7BDJ1_9FLAO</name>
<evidence type="ECO:0000256" key="2">
    <source>
        <dbReference type="SAM" id="SignalP"/>
    </source>
</evidence>
<dbReference type="NCBIfam" id="TIGR04183">
    <property type="entry name" value="Por_Secre_tail"/>
    <property type="match status" value="1"/>
</dbReference>
<comment type="caution">
    <text evidence="4">The sequence shown here is derived from an EMBL/GenBank/DDBJ whole genome shotgun (WGS) entry which is preliminary data.</text>
</comment>
<evidence type="ECO:0000313" key="5">
    <source>
        <dbReference type="Proteomes" id="UP000321938"/>
    </source>
</evidence>
<dbReference type="AlphaFoldDB" id="A0A5C7BDJ1"/>
<dbReference type="Proteomes" id="UP000321938">
    <property type="component" value="Unassembled WGS sequence"/>
</dbReference>
<reference evidence="4 5" key="1">
    <citation type="submission" date="2019-08" db="EMBL/GenBank/DDBJ databases">
        <title>Genome of Psychroserpens burtonensis ACAM 167.</title>
        <authorList>
            <person name="Bowman J.P."/>
        </authorList>
    </citation>
    <scope>NUCLEOTIDE SEQUENCE [LARGE SCALE GENOMIC DNA]</scope>
    <source>
        <strain evidence="4 5">ACAM 167</strain>
    </source>
</reference>
<feature type="signal peptide" evidence="2">
    <location>
        <begin position="1"/>
        <end position="23"/>
    </location>
</feature>
<protein>
    <submittedName>
        <fullName evidence="4">T9SS type A sorting domain-containing protein</fullName>
    </submittedName>
</protein>
<dbReference type="Gene3D" id="2.60.120.260">
    <property type="entry name" value="Galactose-binding domain-like"/>
    <property type="match status" value="1"/>
</dbReference>
<dbReference type="RefSeq" id="WP_147231051.1">
    <property type="nucleotide sequence ID" value="NZ_VOSB01000003.1"/>
</dbReference>
<feature type="domain" description="Secretion system C-terminal sorting" evidence="3">
    <location>
        <begin position="340"/>
        <end position="407"/>
    </location>
</feature>
<dbReference type="EMBL" id="VOSB01000003">
    <property type="protein sequence ID" value="TXE19667.1"/>
    <property type="molecule type" value="Genomic_DNA"/>
</dbReference>
<keyword evidence="5" id="KW-1185">Reference proteome</keyword>
<dbReference type="Pfam" id="PF18962">
    <property type="entry name" value="Por_Secre_tail"/>
    <property type="match status" value="1"/>
</dbReference>
<gene>
    <name evidence="4" type="ORF">ES692_02640</name>
</gene>
<accession>A0A5C7BDJ1</accession>
<evidence type="ECO:0000256" key="1">
    <source>
        <dbReference type="ARBA" id="ARBA00022729"/>
    </source>
</evidence>
<dbReference type="InterPro" id="IPR026444">
    <property type="entry name" value="Secre_tail"/>
</dbReference>
<feature type="chain" id="PRO_5022915236" evidence="2">
    <location>
        <begin position="24"/>
        <end position="410"/>
    </location>
</feature>
<evidence type="ECO:0000313" key="4">
    <source>
        <dbReference type="EMBL" id="TXE19667.1"/>
    </source>
</evidence>
<sequence>MKKITLMLTLLAVSYGYSQGALPYDFGTVAVPTTHGFIADGIGNTVGNDVDPDDATNSVLTTTGSGENWDNAQVTFTAPIDLSDNDNNVIKFKFKATSGTGVGTHALKFEGGPPGDPQITFNTTDNAWTTIELDFPGGLGTYTKMVIFTDFGDGNTGVGTYLIDDIEITGAPCLSPILSPTEIDFSDPEDSQFIGGDGAVVTFTAAEEMQIQGVGANWDNAQISFCNPTDLSDNDNNSLRFRMRSTTAVAGEVHNHGVSFQPVAGASELNFTTTGQDWIDVELDFPAGLSAYPTMVIFVDNPIFGVGGTNTDTGTYLIDDITLGATVLGVDDFVVSEFIVFPNPSNTIWNVKSTKNINTLQVFDVLGKQVLSLSPNSDTALIDASGLRNGIYFARFNSAEGTKTVKLLKN</sequence>
<evidence type="ECO:0000259" key="3">
    <source>
        <dbReference type="Pfam" id="PF18962"/>
    </source>
</evidence>
<proteinExistence type="predicted"/>
<organism evidence="4 5">
    <name type="scientific">Psychroserpens burtonensis</name>
    <dbReference type="NCBI Taxonomy" id="49278"/>
    <lineage>
        <taxon>Bacteria</taxon>
        <taxon>Pseudomonadati</taxon>
        <taxon>Bacteroidota</taxon>
        <taxon>Flavobacteriia</taxon>
        <taxon>Flavobacteriales</taxon>
        <taxon>Flavobacteriaceae</taxon>
        <taxon>Psychroserpens</taxon>
    </lineage>
</organism>
<dbReference type="OrthoDB" id="5381604at2"/>